<evidence type="ECO:0000313" key="5">
    <source>
        <dbReference type="Proteomes" id="UP000035642"/>
    </source>
</evidence>
<dbReference type="PANTHER" id="PTHR10127">
    <property type="entry name" value="DISCOIDIN, CUB, EGF, LAMININ , AND ZINC METALLOPROTEASE DOMAIN CONTAINING"/>
    <property type="match status" value="1"/>
</dbReference>
<dbReference type="Gene3D" id="3.40.390.10">
    <property type="entry name" value="Collagenase (Catalytic Domain)"/>
    <property type="match status" value="1"/>
</dbReference>
<keyword evidence="2 3" id="KW-0479">Metal-binding</keyword>
<keyword evidence="2 3" id="KW-0482">Metalloprotease</keyword>
<evidence type="ECO:0000256" key="2">
    <source>
        <dbReference type="PROSITE-ProRule" id="PRU01211"/>
    </source>
</evidence>
<comment type="caution">
    <text evidence="2">Lacks conserved residue(s) required for the propagation of feature annotation.</text>
</comment>
<keyword evidence="2 3" id="KW-0862">Zinc</keyword>
<feature type="binding site" evidence="2">
    <location>
        <position position="82"/>
    </location>
    <ligand>
        <name>Zn(2+)</name>
        <dbReference type="ChEBI" id="CHEBI:29105"/>
        <note>catalytic</note>
    </ligand>
</feature>
<dbReference type="Pfam" id="PF01400">
    <property type="entry name" value="Astacin"/>
    <property type="match status" value="1"/>
</dbReference>
<evidence type="ECO:0000313" key="6">
    <source>
        <dbReference type="WBParaSite" id="ACAC_0000410101-mRNA-1"/>
    </source>
</evidence>
<dbReference type="PROSITE" id="PS51864">
    <property type="entry name" value="ASTACIN"/>
    <property type="match status" value="1"/>
</dbReference>
<organism evidence="5 6">
    <name type="scientific">Angiostrongylus cantonensis</name>
    <name type="common">Rat lungworm</name>
    <dbReference type="NCBI Taxonomy" id="6313"/>
    <lineage>
        <taxon>Eukaryota</taxon>
        <taxon>Metazoa</taxon>
        <taxon>Ecdysozoa</taxon>
        <taxon>Nematoda</taxon>
        <taxon>Chromadorea</taxon>
        <taxon>Rhabditida</taxon>
        <taxon>Rhabditina</taxon>
        <taxon>Rhabditomorpha</taxon>
        <taxon>Strongyloidea</taxon>
        <taxon>Metastrongylidae</taxon>
        <taxon>Angiostrongylus</taxon>
    </lineage>
</organism>
<protein>
    <recommendedName>
        <fullName evidence="3">Metalloendopeptidase</fullName>
        <ecNumber evidence="3">3.4.24.-</ecNumber>
    </recommendedName>
</protein>
<reference evidence="5" key="1">
    <citation type="submission" date="2012-09" db="EMBL/GenBank/DDBJ databases">
        <authorList>
            <person name="Martin A.A."/>
        </authorList>
    </citation>
    <scope>NUCLEOTIDE SEQUENCE</scope>
</reference>
<comment type="cofactor">
    <cofactor evidence="2 3">
        <name>Zn(2+)</name>
        <dbReference type="ChEBI" id="CHEBI:29105"/>
    </cofactor>
    <text evidence="2 3">Binds 1 zinc ion per subunit.</text>
</comment>
<sequence length="230" mass="26650">LTTPGARARATYISEHIIHMQSDWYTEFLTQLKHQPANFLRTEWLWSTSQDAGRVLDESEETSFFPFANTPRQIFQEGSAVHEIGHVLGLFHTMQRHDRDDFIKVVMENVDPLCIKEFEKVMVSYIDVYGLTYDYGSVMHYSDLRYSRNNRPTMITIDPNHQRTMGSELISFSDIFMVNEHYGCNSSVCDQLAVELYISGKKRSSLEKCNNRTSVKCENEGFPHPRNCST</sequence>
<proteinExistence type="predicted"/>
<dbReference type="STRING" id="6313.A0A0K0D206"/>
<keyword evidence="5" id="KW-1185">Reference proteome</keyword>
<dbReference type="SMART" id="SM00235">
    <property type="entry name" value="ZnMc"/>
    <property type="match status" value="1"/>
</dbReference>
<dbReference type="InterPro" id="IPR006026">
    <property type="entry name" value="Peptidase_Metallo"/>
</dbReference>
<dbReference type="AlphaFoldDB" id="A0A0K0D206"/>
<dbReference type="PANTHER" id="PTHR10127:SF877">
    <property type="entry name" value="ZINC METALLOPROTEINASE NAS-34"/>
    <property type="match status" value="1"/>
</dbReference>
<reference evidence="6" key="2">
    <citation type="submission" date="2017-02" db="UniProtKB">
        <authorList>
            <consortium name="WormBaseParasite"/>
        </authorList>
    </citation>
    <scope>IDENTIFICATION</scope>
</reference>
<dbReference type="GO" id="GO:0006508">
    <property type="term" value="P:proteolysis"/>
    <property type="evidence" value="ECO:0007669"/>
    <property type="project" value="UniProtKB-KW"/>
</dbReference>
<keyword evidence="2 3" id="KW-0378">Hydrolase</keyword>
<dbReference type="SUPFAM" id="SSF55486">
    <property type="entry name" value="Metalloproteases ('zincins'), catalytic domain"/>
    <property type="match status" value="1"/>
</dbReference>
<dbReference type="Proteomes" id="UP000035642">
    <property type="component" value="Unassembled WGS sequence"/>
</dbReference>
<feature type="domain" description="Peptidase M12A" evidence="4">
    <location>
        <begin position="75"/>
        <end position="185"/>
    </location>
</feature>
<dbReference type="GO" id="GO:0004222">
    <property type="term" value="F:metalloendopeptidase activity"/>
    <property type="evidence" value="ECO:0007669"/>
    <property type="project" value="UniProtKB-UniRule"/>
</dbReference>
<feature type="binding site" evidence="2">
    <location>
        <position position="86"/>
    </location>
    <ligand>
        <name>Zn(2+)</name>
        <dbReference type="ChEBI" id="CHEBI:29105"/>
        <note>catalytic</note>
    </ligand>
</feature>
<dbReference type="GO" id="GO:0008270">
    <property type="term" value="F:zinc ion binding"/>
    <property type="evidence" value="ECO:0007669"/>
    <property type="project" value="UniProtKB-UniRule"/>
</dbReference>
<dbReference type="PRINTS" id="PR00480">
    <property type="entry name" value="ASTACIN"/>
</dbReference>
<feature type="binding site" evidence="2">
    <location>
        <position position="92"/>
    </location>
    <ligand>
        <name>Zn(2+)</name>
        <dbReference type="ChEBI" id="CHEBI:29105"/>
        <note>catalytic</note>
    </ligand>
</feature>
<dbReference type="WBParaSite" id="ACAC_0000410101-mRNA-1">
    <property type="protein sequence ID" value="ACAC_0000410101-mRNA-1"/>
    <property type="gene ID" value="ACAC_0000410101"/>
</dbReference>
<name>A0A0K0D206_ANGCA</name>
<accession>A0A0K0D206</accession>
<evidence type="ECO:0000256" key="3">
    <source>
        <dbReference type="RuleBase" id="RU361183"/>
    </source>
</evidence>
<dbReference type="InterPro" id="IPR001506">
    <property type="entry name" value="Peptidase_M12A"/>
</dbReference>
<evidence type="ECO:0000256" key="1">
    <source>
        <dbReference type="ARBA" id="ARBA00023157"/>
    </source>
</evidence>
<dbReference type="EC" id="3.4.24.-" evidence="3"/>
<keyword evidence="2 3" id="KW-0645">Protease</keyword>
<keyword evidence="1" id="KW-1015">Disulfide bond</keyword>
<evidence type="ECO:0000259" key="4">
    <source>
        <dbReference type="PROSITE" id="PS51864"/>
    </source>
</evidence>
<feature type="active site" evidence="2">
    <location>
        <position position="83"/>
    </location>
</feature>
<dbReference type="InterPro" id="IPR024079">
    <property type="entry name" value="MetalloPept_cat_dom_sf"/>
</dbReference>